<evidence type="ECO:0000313" key="3">
    <source>
        <dbReference type="Proteomes" id="UP000198318"/>
    </source>
</evidence>
<proteinExistence type="predicted"/>
<organism evidence="2 3">
    <name type="scientific">Actinomadura meyerae</name>
    <dbReference type="NCBI Taxonomy" id="240840"/>
    <lineage>
        <taxon>Bacteria</taxon>
        <taxon>Bacillati</taxon>
        <taxon>Actinomycetota</taxon>
        <taxon>Actinomycetes</taxon>
        <taxon>Streptosporangiales</taxon>
        <taxon>Thermomonosporaceae</taxon>
        <taxon>Actinomadura</taxon>
    </lineage>
</organism>
<evidence type="ECO:0000259" key="1">
    <source>
        <dbReference type="Pfam" id="PF22552"/>
    </source>
</evidence>
<name>A0A239DZP7_9ACTN</name>
<dbReference type="OrthoDB" id="3455656at2"/>
<dbReference type="RefSeq" id="WP_089324739.1">
    <property type="nucleotide sequence ID" value="NZ_FZOR01000003.1"/>
</dbReference>
<reference evidence="2 3" key="1">
    <citation type="submission" date="2017-06" db="EMBL/GenBank/DDBJ databases">
        <authorList>
            <person name="Kim H.J."/>
            <person name="Triplett B.A."/>
        </authorList>
    </citation>
    <scope>NUCLEOTIDE SEQUENCE [LARGE SCALE GENOMIC DNA]</scope>
    <source>
        <strain evidence="2 3">DSM 44715</strain>
    </source>
</reference>
<sequence>MPAADDQLRELARRFAALDMAGWDEAAFDRAIDHLGFRPPREPAGEGRRSRYPRLWNYEDYRPGCDGESHEMYDTGLGTGPGEVARHGSEIGSEISVAVGEGEEVFHRLRSALEEVLGPPSVMRGPGPLLRWRHPVRLLELEHADGFTSLRVSPTDAVERDEHLSANWAEAEDGLEQLGYWQILGRGWDWAPGGYWADDWDQFEERLAVTLRSVVRDFALLDVPGPFTVVVCTPGEYQFVQWSTFEDWTLHIETHVPPGDSAPAWPEAMAELGWRPPASADFGDLLTRDFPTLGWPEAETAAGMLVGALKAYGVDFEDLWHEVISPNVDLLGIGLPTRPGARF</sequence>
<feature type="domain" description="TY-Chap N-terminal" evidence="1">
    <location>
        <begin position="198"/>
        <end position="315"/>
    </location>
</feature>
<protein>
    <recommendedName>
        <fullName evidence="1">TY-Chap N-terminal domain-containing protein</fullName>
    </recommendedName>
</protein>
<keyword evidence="3" id="KW-1185">Reference proteome</keyword>
<dbReference type="EMBL" id="FZOR01000003">
    <property type="protein sequence ID" value="SNS37498.1"/>
    <property type="molecule type" value="Genomic_DNA"/>
</dbReference>
<dbReference type="AlphaFoldDB" id="A0A239DZP7"/>
<accession>A0A239DZP7</accession>
<dbReference type="InterPro" id="IPR054344">
    <property type="entry name" value="TY-Chap_N"/>
</dbReference>
<dbReference type="Proteomes" id="UP000198318">
    <property type="component" value="Unassembled WGS sequence"/>
</dbReference>
<dbReference type="Pfam" id="PF22552">
    <property type="entry name" value="TY-Chap3"/>
    <property type="match status" value="1"/>
</dbReference>
<evidence type="ECO:0000313" key="2">
    <source>
        <dbReference type="EMBL" id="SNS37498.1"/>
    </source>
</evidence>
<gene>
    <name evidence="2" type="ORF">SAMN05443665_1003130</name>
</gene>